<comment type="caution">
    <text evidence="1">The sequence shown here is derived from an EMBL/GenBank/DDBJ whole genome shotgun (WGS) entry which is preliminary data.</text>
</comment>
<evidence type="ECO:0000313" key="1">
    <source>
        <dbReference type="EMBL" id="PPQ95610.1"/>
    </source>
</evidence>
<keyword evidence="2" id="KW-1185">Reference proteome</keyword>
<sequence>MYTLCLTTDLPALCFVMTRSHALCLFSVSSFSAPTPHPWILQCSKLSLAAPWGECHWEVGTTPISALSASVEHCFARLCASKYVSSIKPPRLARPWDSTRVLMSFLCMGEMRRPRITRFPVNNFM</sequence>
<reference evidence="1 2" key="1">
    <citation type="journal article" date="2018" name="Evol. Lett.">
        <title>Horizontal gene cluster transfer increased hallucinogenic mushroom diversity.</title>
        <authorList>
            <person name="Reynolds H.T."/>
            <person name="Vijayakumar V."/>
            <person name="Gluck-Thaler E."/>
            <person name="Korotkin H.B."/>
            <person name="Matheny P.B."/>
            <person name="Slot J.C."/>
        </authorList>
    </citation>
    <scope>NUCLEOTIDE SEQUENCE [LARGE SCALE GENOMIC DNA]</scope>
    <source>
        <strain evidence="1 2">SRW20</strain>
    </source>
</reference>
<dbReference type="InParanoid" id="A0A409XXW5"/>
<name>A0A409XXW5_9AGAR</name>
<evidence type="ECO:0000313" key="2">
    <source>
        <dbReference type="Proteomes" id="UP000284706"/>
    </source>
</evidence>
<proteinExistence type="predicted"/>
<dbReference type="EMBL" id="NHYE01001421">
    <property type="protein sequence ID" value="PPQ95610.1"/>
    <property type="molecule type" value="Genomic_DNA"/>
</dbReference>
<dbReference type="Proteomes" id="UP000284706">
    <property type="component" value="Unassembled WGS sequence"/>
</dbReference>
<gene>
    <name evidence="1" type="ORF">CVT26_008639</name>
</gene>
<accession>A0A409XXW5</accession>
<organism evidence="1 2">
    <name type="scientific">Gymnopilus dilepis</name>
    <dbReference type="NCBI Taxonomy" id="231916"/>
    <lineage>
        <taxon>Eukaryota</taxon>
        <taxon>Fungi</taxon>
        <taxon>Dikarya</taxon>
        <taxon>Basidiomycota</taxon>
        <taxon>Agaricomycotina</taxon>
        <taxon>Agaricomycetes</taxon>
        <taxon>Agaricomycetidae</taxon>
        <taxon>Agaricales</taxon>
        <taxon>Agaricineae</taxon>
        <taxon>Hymenogastraceae</taxon>
        <taxon>Gymnopilus</taxon>
    </lineage>
</organism>
<protein>
    <submittedName>
        <fullName evidence="1">Uncharacterized protein</fullName>
    </submittedName>
</protein>
<dbReference type="AlphaFoldDB" id="A0A409XXW5"/>